<gene>
    <name evidence="1" type="ORF">VSX58_21650</name>
</gene>
<accession>A0ABU6JXG2</accession>
<feature type="non-terminal residue" evidence="1">
    <location>
        <position position="1"/>
    </location>
</feature>
<proteinExistence type="predicted"/>
<evidence type="ECO:0000313" key="1">
    <source>
        <dbReference type="EMBL" id="MEC5345197.1"/>
    </source>
</evidence>
<name>A0ABU6JXG2_9GAMM</name>
<evidence type="ECO:0000313" key="2">
    <source>
        <dbReference type="Proteomes" id="UP001309705"/>
    </source>
</evidence>
<dbReference type="Proteomes" id="UP001309705">
    <property type="component" value="Unassembled WGS sequence"/>
</dbReference>
<comment type="caution">
    <text evidence="1">The sequence shown here is derived from an EMBL/GenBank/DDBJ whole genome shotgun (WGS) entry which is preliminary data.</text>
</comment>
<dbReference type="EMBL" id="JAYWTM010000043">
    <property type="protein sequence ID" value="MEC5345197.1"/>
    <property type="molecule type" value="Genomic_DNA"/>
</dbReference>
<sequence length="59" mass="6256">PAATFFPNAIYIHTLHTSGCGGAGFITRSILEARSVGASASAVQKRFSVFVLQREVFLG</sequence>
<reference evidence="1 2" key="1">
    <citation type="journal article" date="2017" name="Int. J. Syst. Evol. Microbiol.">
        <title>Brenneria populi subsp. brevivirga subsp. nov. isolated from symptomatic bark of Populus x euramericana canker, and description of Brenneria populi subsp. populi subsp. nov.</title>
        <authorList>
            <person name="Zheng M.H."/>
            <person name="Piao C.G."/>
            <person name="Xue H."/>
            <person name="Guo M.W."/>
            <person name="Li Y."/>
        </authorList>
    </citation>
    <scope>NUCLEOTIDE SEQUENCE [LARGE SCALE GENOMIC DNA]</scope>
    <source>
        <strain evidence="1 2">D9-5</strain>
    </source>
</reference>
<protein>
    <submittedName>
        <fullName evidence="1">Uncharacterized protein</fullName>
    </submittedName>
</protein>
<organism evidence="1 2">
    <name type="scientific">Brenneria populi</name>
    <dbReference type="NCBI Taxonomy" id="1505588"/>
    <lineage>
        <taxon>Bacteria</taxon>
        <taxon>Pseudomonadati</taxon>
        <taxon>Pseudomonadota</taxon>
        <taxon>Gammaproteobacteria</taxon>
        <taxon>Enterobacterales</taxon>
        <taxon>Pectobacteriaceae</taxon>
        <taxon>Brenneria</taxon>
    </lineage>
</organism>
<keyword evidence="2" id="KW-1185">Reference proteome</keyword>
<dbReference type="RefSeq" id="WP_327619892.1">
    <property type="nucleotide sequence ID" value="NZ_JAYWTM010000043.1"/>
</dbReference>